<evidence type="ECO:0000256" key="8">
    <source>
        <dbReference type="PIRSR" id="PIRSR602401-1"/>
    </source>
</evidence>
<evidence type="ECO:0000256" key="9">
    <source>
        <dbReference type="RuleBase" id="RU000461"/>
    </source>
</evidence>
<dbReference type="EMBL" id="GISG01224538">
    <property type="protein sequence ID" value="MBA4664678.1"/>
    <property type="molecule type" value="Transcribed_RNA"/>
</dbReference>
<dbReference type="CDD" id="cd11072">
    <property type="entry name" value="CYP71-like"/>
    <property type="match status" value="1"/>
</dbReference>
<keyword evidence="6 8" id="KW-0408">Iron</keyword>
<keyword evidence="5 9" id="KW-0560">Oxidoreductase</keyword>
<proteinExistence type="inferred from homology"/>
<dbReference type="Gene3D" id="1.10.630.10">
    <property type="entry name" value="Cytochrome P450"/>
    <property type="match status" value="1"/>
</dbReference>
<evidence type="ECO:0000256" key="3">
    <source>
        <dbReference type="ARBA" id="ARBA00022617"/>
    </source>
</evidence>
<dbReference type="InterPro" id="IPR017972">
    <property type="entry name" value="Cyt_P450_CS"/>
</dbReference>
<evidence type="ECO:0000256" key="5">
    <source>
        <dbReference type="ARBA" id="ARBA00023002"/>
    </source>
</evidence>
<dbReference type="GO" id="GO:0016705">
    <property type="term" value="F:oxidoreductase activity, acting on paired donors, with incorporation or reduction of molecular oxygen"/>
    <property type="evidence" value="ECO:0007669"/>
    <property type="project" value="InterPro"/>
</dbReference>
<keyword evidence="4 8" id="KW-0479">Metal-binding</keyword>
<dbReference type="PRINTS" id="PR00385">
    <property type="entry name" value="P450"/>
</dbReference>
<reference evidence="11" key="2">
    <citation type="submission" date="2020-07" db="EMBL/GenBank/DDBJ databases">
        <authorList>
            <person name="Vera ALvarez R."/>
            <person name="Arias-Moreno D.M."/>
            <person name="Jimenez-Jacinto V."/>
            <person name="Jimenez-Bremont J.F."/>
            <person name="Swaminathan K."/>
            <person name="Moose S.P."/>
            <person name="Guerrero-Gonzalez M.L."/>
            <person name="Marino-Ramirez L."/>
            <person name="Landsman D."/>
            <person name="Rodriguez-Kessler M."/>
            <person name="Delgado-Sanchez P."/>
        </authorList>
    </citation>
    <scope>NUCLEOTIDE SEQUENCE</scope>
    <source>
        <tissue evidence="11">Cladode</tissue>
    </source>
</reference>
<keyword evidence="7 9" id="KW-0503">Monooxygenase</keyword>
<evidence type="ECO:0000256" key="10">
    <source>
        <dbReference type="SAM" id="Phobius"/>
    </source>
</evidence>
<keyword evidence="10" id="KW-1133">Transmembrane helix</keyword>
<feature type="transmembrane region" description="Helical" evidence="10">
    <location>
        <begin position="6"/>
        <end position="22"/>
    </location>
</feature>
<protein>
    <recommendedName>
        <fullName evidence="12">Costunolide synthase</fullName>
    </recommendedName>
</protein>
<dbReference type="GO" id="GO:0004497">
    <property type="term" value="F:monooxygenase activity"/>
    <property type="evidence" value="ECO:0007669"/>
    <property type="project" value="UniProtKB-KW"/>
</dbReference>
<keyword evidence="3 8" id="KW-0349">Heme</keyword>
<comment type="similarity">
    <text evidence="2 9">Belongs to the cytochrome P450 family.</text>
</comment>
<organism evidence="11">
    <name type="scientific">Opuntia streptacantha</name>
    <name type="common">Prickly pear cactus</name>
    <name type="synonym">Opuntia cardona</name>
    <dbReference type="NCBI Taxonomy" id="393608"/>
    <lineage>
        <taxon>Eukaryota</taxon>
        <taxon>Viridiplantae</taxon>
        <taxon>Streptophyta</taxon>
        <taxon>Embryophyta</taxon>
        <taxon>Tracheophyta</taxon>
        <taxon>Spermatophyta</taxon>
        <taxon>Magnoliopsida</taxon>
        <taxon>eudicotyledons</taxon>
        <taxon>Gunneridae</taxon>
        <taxon>Pentapetalae</taxon>
        <taxon>Caryophyllales</taxon>
        <taxon>Cactineae</taxon>
        <taxon>Cactaceae</taxon>
        <taxon>Opuntioideae</taxon>
        <taxon>Opuntia</taxon>
    </lineage>
</organism>
<dbReference type="SUPFAM" id="SSF48264">
    <property type="entry name" value="Cytochrome P450"/>
    <property type="match status" value="1"/>
</dbReference>
<name>A0A7C9ABY7_OPUST</name>
<dbReference type="GO" id="GO:0020037">
    <property type="term" value="F:heme binding"/>
    <property type="evidence" value="ECO:0007669"/>
    <property type="project" value="InterPro"/>
</dbReference>
<dbReference type="FunFam" id="1.10.630.10:FF:000011">
    <property type="entry name" value="Cytochrome P450 83B1"/>
    <property type="match status" value="1"/>
</dbReference>
<dbReference type="PRINTS" id="PR00463">
    <property type="entry name" value="EP450I"/>
</dbReference>
<dbReference type="PANTHER" id="PTHR47955:SF19">
    <property type="entry name" value="CYTOCHROME P450 71A9-LIKE ISOFORM X1"/>
    <property type="match status" value="1"/>
</dbReference>
<dbReference type="InterPro" id="IPR001128">
    <property type="entry name" value="Cyt_P450"/>
</dbReference>
<evidence type="ECO:0000256" key="6">
    <source>
        <dbReference type="ARBA" id="ARBA00023004"/>
    </source>
</evidence>
<evidence type="ECO:0008006" key="12">
    <source>
        <dbReference type="Google" id="ProtNLM"/>
    </source>
</evidence>
<evidence type="ECO:0000256" key="2">
    <source>
        <dbReference type="ARBA" id="ARBA00010617"/>
    </source>
</evidence>
<evidence type="ECO:0000256" key="4">
    <source>
        <dbReference type="ARBA" id="ARBA00022723"/>
    </source>
</evidence>
<dbReference type="InterPro" id="IPR002401">
    <property type="entry name" value="Cyt_P450_E_grp-I"/>
</dbReference>
<feature type="binding site" description="axial binding residue" evidence="8">
    <location>
        <position position="456"/>
    </location>
    <ligand>
        <name>heme</name>
        <dbReference type="ChEBI" id="CHEBI:30413"/>
    </ligand>
    <ligandPart>
        <name>Fe</name>
        <dbReference type="ChEBI" id="CHEBI:18248"/>
    </ligandPart>
</feature>
<evidence type="ECO:0000256" key="1">
    <source>
        <dbReference type="ARBA" id="ARBA00001971"/>
    </source>
</evidence>
<accession>A0A7C9ABY7</accession>
<evidence type="ECO:0000313" key="11">
    <source>
        <dbReference type="EMBL" id="MBA4664678.1"/>
    </source>
</evidence>
<comment type="cofactor">
    <cofactor evidence="1 8">
        <name>heme</name>
        <dbReference type="ChEBI" id="CHEBI:30413"/>
    </cofactor>
</comment>
<evidence type="ECO:0000256" key="7">
    <source>
        <dbReference type="ARBA" id="ARBA00023033"/>
    </source>
</evidence>
<dbReference type="InterPro" id="IPR036396">
    <property type="entry name" value="Cyt_P450_sf"/>
</dbReference>
<dbReference type="GO" id="GO:0005506">
    <property type="term" value="F:iron ion binding"/>
    <property type="evidence" value="ECO:0007669"/>
    <property type="project" value="InterPro"/>
</dbReference>
<reference evidence="11" key="1">
    <citation type="journal article" date="2013" name="J. Plant Res.">
        <title>Effect of fungi and light on seed germination of three Opuntia species from semiarid lands of central Mexico.</title>
        <authorList>
            <person name="Delgado-Sanchez P."/>
            <person name="Jimenez-Bremont J.F."/>
            <person name="Guerrero-Gonzalez Mde L."/>
            <person name="Flores J."/>
        </authorList>
    </citation>
    <scope>NUCLEOTIDE SEQUENCE</scope>
    <source>
        <tissue evidence="11">Cladode</tissue>
    </source>
</reference>
<dbReference type="Pfam" id="PF00067">
    <property type="entry name" value="p450"/>
    <property type="match status" value="1"/>
</dbReference>
<keyword evidence="10" id="KW-0812">Transmembrane</keyword>
<keyword evidence="10" id="KW-0472">Membrane</keyword>
<sequence>MEFAQFLWGILILALLLLLIQLQNRVLKKKRLPPSPRKLPFLGNIHQLLGHDLPHVSLQRLSKEYGPLMLLQLGSIPTLVISSADVAREIFKAHDLVFSSRPQLYSGKRLSYGCNDMTFAPYGEYWREARKIAIIELLSLKRVQSFESVREEEVKFVIDFITRYSCDEPLRPVDLSELMLSLANNVICRVAFGRKYDGSEVSMGNGNGNGKAKFYEILRDTQRLLGEVNLADFYPWLGWLLNKVNGLDARLEKTFKELDELYDEVIEEHLHRASTTSNHEDLVDVLLRLQRDPTQTISLDNNQVKGILTDMFIAGSDTSSATLVWAMCELIRNPSTLKKAQDEVRQQVGKGKQKVEESDLPNLKYLKLVLKETLRLHPPVPLLVPRETTEPCVVRGYEIPAKTRVFINAKAISTDPNVWDDPDPNVFEPERFLNGEIDYRGQDFELIPFGVGRRSCPGLNFAILVVELALSNLLYRFDWSLPHGMTEDDIDMEEAIGLTTHKKTPLLLLASPRTT</sequence>
<dbReference type="PROSITE" id="PS00086">
    <property type="entry name" value="CYTOCHROME_P450"/>
    <property type="match status" value="1"/>
</dbReference>
<dbReference type="AlphaFoldDB" id="A0A7C9ABY7"/>
<dbReference type="PANTHER" id="PTHR47955">
    <property type="entry name" value="CYTOCHROME P450 FAMILY 71 PROTEIN"/>
    <property type="match status" value="1"/>
</dbReference>